<dbReference type="EMBL" id="NIZV01000028">
    <property type="protein sequence ID" value="RSM17894.1"/>
    <property type="molecule type" value="Genomic_DNA"/>
</dbReference>
<evidence type="ECO:0000313" key="3">
    <source>
        <dbReference type="Proteomes" id="UP000288429"/>
    </source>
</evidence>
<accession>A0A428UUD2</accession>
<organism evidence="2 3">
    <name type="scientific">Fusarium ambrosium</name>
    <dbReference type="NCBI Taxonomy" id="131363"/>
    <lineage>
        <taxon>Eukaryota</taxon>
        <taxon>Fungi</taxon>
        <taxon>Dikarya</taxon>
        <taxon>Ascomycota</taxon>
        <taxon>Pezizomycotina</taxon>
        <taxon>Sordariomycetes</taxon>
        <taxon>Hypocreomycetidae</taxon>
        <taxon>Hypocreales</taxon>
        <taxon>Nectriaceae</taxon>
        <taxon>Fusarium</taxon>
        <taxon>Fusarium solani species complex</taxon>
    </lineage>
</organism>
<proteinExistence type="predicted"/>
<dbReference type="SUPFAM" id="SSF56112">
    <property type="entry name" value="Protein kinase-like (PK-like)"/>
    <property type="match status" value="1"/>
</dbReference>
<dbReference type="Pfam" id="PF01636">
    <property type="entry name" value="APH"/>
    <property type="match status" value="1"/>
</dbReference>
<feature type="domain" description="Aminoglycoside phosphotransferase" evidence="1">
    <location>
        <begin position="85"/>
        <end position="317"/>
    </location>
</feature>
<dbReference type="PANTHER" id="PTHR21310">
    <property type="entry name" value="AMINOGLYCOSIDE PHOSPHOTRANSFERASE-RELATED-RELATED"/>
    <property type="match status" value="1"/>
</dbReference>
<dbReference type="InterPro" id="IPR051678">
    <property type="entry name" value="AGP_Transferase"/>
</dbReference>
<sequence length="484" mass="55537">MSFSSSLSLTWRTVCGIFTFEQHQDVTDQYPLTCEQRDTNRQVFIDSINQDAVCALASRHNDQQPCRILYSDSGSFNVCFFVEFLTSRTKWVVRIPIEPVTHDAWTKVRSEVMTMRHIESQTAIPLPRIRAYGRGERLVRDSPATQAYIILDFIPGRSLDLQALAKDTVPRRKYFYSQLIDVMAQLRQLEFTAAGSLMPADDGGPDPAIGNLLSIPSNELRIDCKEATPISTSTSAISFALHQHRLMSESYRLPRSELSPQTAELELFALDHLQQLIPELISSERVSGPFVLFHSDLRPTNIIVDDDLNIRSIIDWEWAYTVPQQLFMPPSWVTGQDLDYPTATDCQGAFPEFHEVLEEKAASSESYHQLADAWGPDLPNTLILPLAQILQHHSNLIRVYYKFIFPRFFQEPRDKVLAQFFRGSSSESKNRGFEVQQRIANSERYTQYLKDNGLFIPDEEAQMDREWLEKAKELQERFGIDSLK</sequence>
<dbReference type="InterPro" id="IPR011009">
    <property type="entry name" value="Kinase-like_dom_sf"/>
</dbReference>
<dbReference type="InterPro" id="IPR002575">
    <property type="entry name" value="Aminoglycoside_PTrfase"/>
</dbReference>
<dbReference type="Gene3D" id="3.90.1200.10">
    <property type="match status" value="1"/>
</dbReference>
<dbReference type="PANTHER" id="PTHR21310:SF37">
    <property type="entry name" value="AMINOGLYCOSIDE PHOSPHOTRANSFERASE DOMAIN-CONTAINING PROTEIN"/>
    <property type="match status" value="1"/>
</dbReference>
<protein>
    <recommendedName>
        <fullName evidence="1">Aminoglycoside phosphotransferase domain-containing protein</fullName>
    </recommendedName>
</protein>
<name>A0A428UUD2_9HYPO</name>
<gene>
    <name evidence="2" type="ORF">CDV31_003320</name>
</gene>
<evidence type="ECO:0000259" key="1">
    <source>
        <dbReference type="Pfam" id="PF01636"/>
    </source>
</evidence>
<evidence type="ECO:0000313" key="2">
    <source>
        <dbReference type="EMBL" id="RSM17894.1"/>
    </source>
</evidence>
<comment type="caution">
    <text evidence="2">The sequence shown here is derived from an EMBL/GenBank/DDBJ whole genome shotgun (WGS) entry which is preliminary data.</text>
</comment>
<dbReference type="Proteomes" id="UP000288429">
    <property type="component" value="Unassembled WGS sequence"/>
</dbReference>
<dbReference type="AlphaFoldDB" id="A0A428UUD2"/>
<reference evidence="2 3" key="1">
    <citation type="submission" date="2017-06" db="EMBL/GenBank/DDBJ databases">
        <title>Cmopartive genomic analysis of Ambrosia Fusariam Clade fungi.</title>
        <authorList>
            <person name="Stajich J.E."/>
            <person name="Carrillo J."/>
            <person name="Kijimoto T."/>
            <person name="Eskalen A."/>
            <person name="O'Donnell K."/>
            <person name="Kasson M."/>
        </authorList>
    </citation>
    <scope>NUCLEOTIDE SEQUENCE [LARGE SCALE GENOMIC DNA]</scope>
    <source>
        <strain evidence="2 3">NRRL 20438</strain>
    </source>
</reference>
<keyword evidence="3" id="KW-1185">Reference proteome</keyword>